<accession>A0A2P2N6Z7</accession>
<reference evidence="1" key="1">
    <citation type="submission" date="2018-02" db="EMBL/GenBank/DDBJ databases">
        <title>Rhizophora mucronata_Transcriptome.</title>
        <authorList>
            <person name="Meera S.P."/>
            <person name="Sreeshan A."/>
            <person name="Augustine A."/>
        </authorList>
    </citation>
    <scope>NUCLEOTIDE SEQUENCE</scope>
    <source>
        <tissue evidence="1">Leaf</tissue>
    </source>
</reference>
<dbReference type="EMBL" id="GGEC01057692">
    <property type="protein sequence ID" value="MBX38176.1"/>
    <property type="molecule type" value="Transcribed_RNA"/>
</dbReference>
<proteinExistence type="predicted"/>
<sequence length="31" mass="3905">MVINYWWNRYTVCLPRTLGKMKENRIKIETF</sequence>
<name>A0A2P2N6Z7_RHIMU</name>
<organism evidence="1">
    <name type="scientific">Rhizophora mucronata</name>
    <name type="common">Asiatic mangrove</name>
    <dbReference type="NCBI Taxonomy" id="61149"/>
    <lineage>
        <taxon>Eukaryota</taxon>
        <taxon>Viridiplantae</taxon>
        <taxon>Streptophyta</taxon>
        <taxon>Embryophyta</taxon>
        <taxon>Tracheophyta</taxon>
        <taxon>Spermatophyta</taxon>
        <taxon>Magnoliopsida</taxon>
        <taxon>eudicotyledons</taxon>
        <taxon>Gunneridae</taxon>
        <taxon>Pentapetalae</taxon>
        <taxon>rosids</taxon>
        <taxon>fabids</taxon>
        <taxon>Malpighiales</taxon>
        <taxon>Rhizophoraceae</taxon>
        <taxon>Rhizophora</taxon>
    </lineage>
</organism>
<protein>
    <submittedName>
        <fullName evidence="1">Uncharacterized protein</fullName>
    </submittedName>
</protein>
<evidence type="ECO:0000313" key="1">
    <source>
        <dbReference type="EMBL" id="MBX38176.1"/>
    </source>
</evidence>
<dbReference type="AlphaFoldDB" id="A0A2P2N6Z7"/>